<protein>
    <recommendedName>
        <fullName evidence="4">T9SS C-terminal target domain-containing protein</fullName>
    </recommendedName>
</protein>
<dbReference type="PROSITE" id="PS51257">
    <property type="entry name" value="PROKAR_LIPOPROTEIN"/>
    <property type="match status" value="1"/>
</dbReference>
<keyword evidence="3" id="KW-1185">Reference proteome</keyword>
<evidence type="ECO:0000256" key="1">
    <source>
        <dbReference type="SAM" id="SignalP"/>
    </source>
</evidence>
<dbReference type="OrthoDB" id="1521716at2"/>
<dbReference type="PANTHER" id="PTHR41339">
    <property type="entry name" value="LIPL48"/>
    <property type="match status" value="1"/>
</dbReference>
<dbReference type="PANTHER" id="PTHR41339:SF1">
    <property type="entry name" value="SECRETED PROTEIN"/>
    <property type="match status" value="1"/>
</dbReference>
<organism evidence="2 3">
    <name type="scientific">Chitinophaga lutea</name>
    <dbReference type="NCBI Taxonomy" id="2488634"/>
    <lineage>
        <taxon>Bacteria</taxon>
        <taxon>Pseudomonadati</taxon>
        <taxon>Bacteroidota</taxon>
        <taxon>Chitinophagia</taxon>
        <taxon>Chitinophagales</taxon>
        <taxon>Chitinophagaceae</taxon>
        <taxon>Chitinophaga</taxon>
    </lineage>
</organism>
<comment type="caution">
    <text evidence="2">The sequence shown here is derived from an EMBL/GenBank/DDBJ whole genome shotgun (WGS) entry which is preliminary data.</text>
</comment>
<feature type="signal peptide" evidence="1">
    <location>
        <begin position="1"/>
        <end position="20"/>
    </location>
</feature>
<reference evidence="2 3" key="1">
    <citation type="submission" date="2018-11" db="EMBL/GenBank/DDBJ databases">
        <title>Chitinophaga lutea sp.nov., isolate from arsenic contaminated soil.</title>
        <authorList>
            <person name="Zong Y."/>
        </authorList>
    </citation>
    <scope>NUCLEOTIDE SEQUENCE [LARGE SCALE GENOMIC DNA]</scope>
    <source>
        <strain evidence="2 3">ZY74</strain>
    </source>
</reference>
<gene>
    <name evidence="2" type="ORF">EGT74_11145</name>
</gene>
<evidence type="ECO:0008006" key="4">
    <source>
        <dbReference type="Google" id="ProtNLM"/>
    </source>
</evidence>
<feature type="chain" id="PRO_5018256833" description="T9SS C-terminal target domain-containing protein" evidence="1">
    <location>
        <begin position="21"/>
        <end position="475"/>
    </location>
</feature>
<sequence>MKRSLFALFVLATIIISACSKNNNPAPNPGGNTESDTLKGAISANRTLKAGKIYYINGPAVVKNGVTLTIEPGVVIKGIKSGTVKAVLIVARGGKIMAEGTASKPIVFTSNQAAGTRAAADWGGVVILGKAKVNSTFGGTPGRKQVEGFLTSEIQDLGDDIVGGGDDDNDNSGVFKYVRIEFAGMALSATPNTELNSLTMIAVGKQTKIEYVQCSFGGDDAFEWFGGTVNAKNLISFRTLDDDFDTDNGFTGRVQFGVAIRDKDVSDFALPGTSNSFESDNDAAGSDNVPFTAPVFSNMTIVGPWAINGGTGIPSNNVFGRGAHIRLNSRQSLYNSVVVGFPTGIYIDGDKSADATAAELDIRNTFVGVASKKKLDSKLTASTLNINTWFMNNRGNDTTYNNVDDFKFAKIKDLTSLAGIDVRPVAGSPLLGKAAFTAGKSTDAYFTKVTYVGALDVNDAWMNGWTNFDPKNASY</sequence>
<dbReference type="RefSeq" id="WP_123846547.1">
    <property type="nucleotide sequence ID" value="NZ_RPDH01000001.1"/>
</dbReference>
<dbReference type="Proteomes" id="UP000278351">
    <property type="component" value="Unassembled WGS sequence"/>
</dbReference>
<dbReference type="AlphaFoldDB" id="A0A3N4Q388"/>
<evidence type="ECO:0000313" key="2">
    <source>
        <dbReference type="EMBL" id="RPE14035.1"/>
    </source>
</evidence>
<dbReference type="EMBL" id="RPDH01000001">
    <property type="protein sequence ID" value="RPE14035.1"/>
    <property type="molecule type" value="Genomic_DNA"/>
</dbReference>
<name>A0A3N4Q388_9BACT</name>
<accession>A0A3N4Q388</accession>
<evidence type="ECO:0000313" key="3">
    <source>
        <dbReference type="Proteomes" id="UP000278351"/>
    </source>
</evidence>
<proteinExistence type="predicted"/>
<keyword evidence="1" id="KW-0732">Signal</keyword>